<dbReference type="WBParaSite" id="GPUH_0001795701-mRNA-1">
    <property type="protein sequence ID" value="GPUH_0001795701-mRNA-1"/>
    <property type="gene ID" value="GPUH_0001795701"/>
</dbReference>
<dbReference type="PANTHER" id="PTHR45975:SF2">
    <property type="entry name" value="NUCLEOSOME-REMODELING FACTOR SUBUNIT BPTF"/>
    <property type="match status" value="1"/>
</dbReference>
<dbReference type="PANTHER" id="PTHR45975">
    <property type="entry name" value="NUCLEOSOME-REMODELING FACTOR SUBUNIT BPTF"/>
    <property type="match status" value="1"/>
</dbReference>
<proteinExistence type="predicted"/>
<name>A0A183EAE1_9BILA</name>
<dbReference type="AlphaFoldDB" id="A0A183EAE1"/>
<dbReference type="InterPro" id="IPR038028">
    <property type="entry name" value="BPTF"/>
</dbReference>
<protein>
    <submittedName>
        <fullName evidence="1">GST N-terminal domain-containing protein</fullName>
    </submittedName>
</protein>
<sequence length="595" mass="68824">LGSQSILEPGFRLGESDTLLRYVNQYRVNEYAKNPTQRTREKDKRKYMCGRFSLMDEKGFEWSQAKGRSIAGSPDQVGAVIQDTLESFAQKIPSVLMHRLWRRDGLDNFKKGLNAPPSVELLRDLLLRFECAIRRPVFHNVWWSSLGHTRLMRITVEDRERRQYYEAKKKKLERDLLSADADDEEVIWVKYHKVGAVIKRTLWRQNDENYRVNGRGALGGWLWVSKTFRRRFIPKAQRPAIGGKLEPTTLANRKAIRLEGVLKRLNEWRNTEFNREERVWQKDVLKNCYSPMCKMGLIPPQLTDNCSSTLSCYSLTCRQAIAQTMGRTTSSVVHAHPPSPECKKENGSDEKVLGIDKPFPLPVPLDYRVRRTGEQSLLVLPQKALKRLARQGGVNSGYFAPGFHRMAKSNTQVWNYPCPRPLFDNCWRYLTLRAQSYHSIALHLRILYACIRWADMRRDPEEDLRVIAHYADHDEIRTVIGHKELPPDGVSEQYQLHVEVVPLDDSIDLAEDDASLEGATYQPGRSLEKVLRKKKPVKGRSLNGTARMDKVKTFEKWIDGTELKLWEIAEYWKSLENRTKRGSATPFVLKGFVAI</sequence>
<dbReference type="GO" id="GO:0000978">
    <property type="term" value="F:RNA polymerase II cis-regulatory region sequence-specific DNA binding"/>
    <property type="evidence" value="ECO:0007669"/>
    <property type="project" value="TreeGrafter"/>
</dbReference>
<organism evidence="1">
    <name type="scientific">Gongylonema pulchrum</name>
    <dbReference type="NCBI Taxonomy" id="637853"/>
    <lineage>
        <taxon>Eukaryota</taxon>
        <taxon>Metazoa</taxon>
        <taxon>Ecdysozoa</taxon>
        <taxon>Nematoda</taxon>
        <taxon>Chromadorea</taxon>
        <taxon>Rhabditida</taxon>
        <taxon>Spirurina</taxon>
        <taxon>Spiruromorpha</taxon>
        <taxon>Spiruroidea</taxon>
        <taxon>Gongylonematidae</taxon>
        <taxon>Gongylonema</taxon>
    </lineage>
</organism>
<evidence type="ECO:0000313" key="1">
    <source>
        <dbReference type="WBParaSite" id="GPUH_0001795701-mRNA-1"/>
    </source>
</evidence>
<reference evidence="1" key="1">
    <citation type="submission" date="2016-06" db="UniProtKB">
        <authorList>
            <consortium name="WormBaseParasite"/>
        </authorList>
    </citation>
    <scope>IDENTIFICATION</scope>
</reference>
<dbReference type="GO" id="GO:0016589">
    <property type="term" value="C:NURF complex"/>
    <property type="evidence" value="ECO:0007669"/>
    <property type="project" value="InterPro"/>
</dbReference>
<accession>A0A183EAE1</accession>
<dbReference type="GO" id="GO:0006357">
    <property type="term" value="P:regulation of transcription by RNA polymerase II"/>
    <property type="evidence" value="ECO:0007669"/>
    <property type="project" value="InterPro"/>
</dbReference>